<dbReference type="RefSeq" id="WP_022968094.1">
    <property type="nucleotide sequence ID" value="NZ_ATVD01000001.1"/>
</dbReference>
<organism evidence="3 4">
    <name type="scientific">Arenimonas oryziterrae DSM 21050 = YC6267</name>
    <dbReference type="NCBI Taxonomy" id="1121015"/>
    <lineage>
        <taxon>Bacteria</taxon>
        <taxon>Pseudomonadati</taxon>
        <taxon>Pseudomonadota</taxon>
        <taxon>Gammaproteobacteria</taxon>
        <taxon>Lysobacterales</taxon>
        <taxon>Lysobacteraceae</taxon>
        <taxon>Arenimonas</taxon>
    </lineage>
</organism>
<feature type="transmembrane region" description="Helical" evidence="1">
    <location>
        <begin position="15"/>
        <end position="34"/>
    </location>
</feature>
<dbReference type="STRING" id="1121015.GCA_000420545_00434"/>
<keyword evidence="1" id="KW-1133">Transmembrane helix</keyword>
<dbReference type="InterPro" id="IPR025263">
    <property type="entry name" value="YhdP_central"/>
</dbReference>
<dbReference type="NCBIfam" id="TIGR02099">
    <property type="entry name" value="YhdP family protein"/>
    <property type="match status" value="1"/>
</dbReference>
<dbReference type="Proteomes" id="UP000029385">
    <property type="component" value="Unassembled WGS sequence"/>
</dbReference>
<gene>
    <name evidence="3" type="ORF">N789_05830</name>
</gene>
<dbReference type="PANTHER" id="PTHR38690:SF1">
    <property type="entry name" value="PROTEASE"/>
    <property type="match status" value="1"/>
</dbReference>
<protein>
    <recommendedName>
        <fullName evidence="2">YhdP central domain-containing protein</fullName>
    </recommendedName>
</protein>
<evidence type="ECO:0000256" key="1">
    <source>
        <dbReference type="SAM" id="Phobius"/>
    </source>
</evidence>
<reference evidence="3 4" key="1">
    <citation type="submission" date="2013-09" db="EMBL/GenBank/DDBJ databases">
        <title>Genome sequencing of Arenimonas oryziterrae.</title>
        <authorList>
            <person name="Chen F."/>
            <person name="Wang G."/>
        </authorList>
    </citation>
    <scope>NUCLEOTIDE SEQUENCE [LARGE SCALE GENOMIC DNA]</scope>
    <source>
        <strain evidence="3 4">YC6267</strain>
    </source>
</reference>
<dbReference type="AlphaFoldDB" id="A0A091AQX1"/>
<dbReference type="PATRIC" id="fig|1121015.4.peg.2831"/>
<evidence type="ECO:0000259" key="2">
    <source>
        <dbReference type="Pfam" id="PF13116"/>
    </source>
</evidence>
<accession>A0A091AQX1</accession>
<dbReference type="Pfam" id="PF13116">
    <property type="entry name" value="YhdP"/>
    <property type="match status" value="1"/>
</dbReference>
<dbReference type="InterPro" id="IPR011836">
    <property type="entry name" value="YhdP"/>
</dbReference>
<dbReference type="eggNOG" id="COG3164">
    <property type="taxonomic scope" value="Bacteria"/>
</dbReference>
<evidence type="ECO:0000313" key="4">
    <source>
        <dbReference type="Proteomes" id="UP000029385"/>
    </source>
</evidence>
<dbReference type="OrthoDB" id="9762238at2"/>
<sequence>MTTTLRRRIRHTRRWLGYGVLVLLILVALLVGVANQMLPLVERNPEKIAAWLSERVGEPVRFSHAHAEWTRRGPRFILDDLRVGDGAKTLNIGRAELLVAIYSGLLPDHPLTELKVRELSLTLVQDADRRWHVLGLPAQDQTQGDPLDRLQGFGELQIEKARLSVRSPQLKLDMALPRVDLRLRVDDKRLRAGASVWSNTLSAPMSVVLDMQRKRFDGVLWAGGDDLVLTHWAPLLAQVGLVPRDGQAQANLWAKLHDQRIDEVTLAADLQHLSLESMDPLPTSDGRLLPATASFDRLQTMARWSLIGGAWRLQIPELDVTQGKNTAHLGGLQAQVGERFVVQAKELDLSPLSALLSLSDRLPRSLRTFLAQSQPQAVLHEVSVQGRRNGQWHGSLRIDGLTLKPHGTKPGVSGLAGRVEFDERGGVLRLDSTPVKFEWPAGLRQTLDLKLAGTLALWRNGPGWTLGSEQLHIDGGDFAFDTRVQVGFQGDGSLPTLDLSAALAPSSFATAKKFWIMHKMPATTVKWLDQALVQGEVVNGRIAIGGDLDDWPFANHAGTFDARATIRNATVKFNEQWPAAQNMNLDLAFDGPGFTLEGTGDIQGNHVSHVSGGIASFHDSLLTLDIAATGSGEKLRELMIASPINDTYGEHLKAATIAGRAEVALRMDLPLGHDHSGKRIEGTVDLSDARLADSRWNLRFSRVSGRTRFSDHGFSADELKVHLDDQPGVFNLKVGAFVDDPRLAAQATLDGRFTAPTLIDRTDNLAWLKPWISGQSTWKARVDIPAGEKGKTAPPAQLHLATDLVGSALSLPAPLNKAADVALPLELQTPLPVEQGEVTLRLGELLRYRGVLRKDAPMLGSLQFGGGAAAPPRVAGLSVRGDVPLLDATGWIAFSSKGEGGAVLHDIDIQAKQLNLIDRAFADTHLQLDHGAANTQIRLKGTGIDGTIDISDDAARGVQGRFALLHLAAASTTTPGALPATIEVDDPAKLPPLRFSVADLRMGDAQLGQAELQTTPLPNGLRVDKFQTRARTLNLSAAGEWVRAERGTRSNFRLEFTANSLGQMLDALGFAGMVSGGKTRATLTGSWPGSPGAFSLATLSGSLKADVGEGRLLDVEPGGSGRILGLLSLAEIPRRLSLDFSDFFSKGFSFNEAKGDFVFNEGKARTDNLRIDGPAAEIRVSGTTGLRDQTYDQRVEVLPKAGGVLPAIGMLAGGPAGAAVGAMAQAVLQKPLKQTTRVVYHITGSWKEPKVVVTERGPPRAGSIVGDRGSPSGP</sequence>
<proteinExistence type="predicted"/>
<dbReference type="EMBL" id="AVCI01000045">
    <property type="protein sequence ID" value="KFN41394.1"/>
    <property type="molecule type" value="Genomic_DNA"/>
</dbReference>
<evidence type="ECO:0000313" key="3">
    <source>
        <dbReference type="EMBL" id="KFN41394.1"/>
    </source>
</evidence>
<feature type="domain" description="YhdP central" evidence="2">
    <location>
        <begin position="9"/>
        <end position="1251"/>
    </location>
</feature>
<comment type="caution">
    <text evidence="3">The sequence shown here is derived from an EMBL/GenBank/DDBJ whole genome shotgun (WGS) entry which is preliminary data.</text>
</comment>
<keyword evidence="1" id="KW-0472">Membrane</keyword>
<keyword evidence="1" id="KW-0812">Transmembrane</keyword>
<name>A0A091AQX1_9GAMM</name>
<dbReference type="PANTHER" id="PTHR38690">
    <property type="entry name" value="PROTEASE-RELATED"/>
    <property type="match status" value="1"/>
</dbReference>
<keyword evidence="4" id="KW-1185">Reference proteome</keyword>